<feature type="transmembrane region" description="Helical" evidence="10">
    <location>
        <begin position="16"/>
        <end position="34"/>
    </location>
</feature>
<dbReference type="InterPro" id="IPR006260">
    <property type="entry name" value="TonB/TolA_C"/>
</dbReference>
<dbReference type="Proteomes" id="UP000198963">
    <property type="component" value="Chromosome I"/>
</dbReference>
<comment type="subcellular location">
    <subcellularLocation>
        <location evidence="1">Cell inner membrane</location>
        <topology evidence="1">Single-pass membrane protein</topology>
        <orientation evidence="1">Periplasmic side</orientation>
    </subcellularLocation>
</comment>
<comment type="similarity">
    <text evidence="2">Belongs to the TonB family.</text>
</comment>
<reference evidence="12 13" key="1">
    <citation type="submission" date="2016-10" db="EMBL/GenBank/DDBJ databases">
        <authorList>
            <person name="Varghese N."/>
            <person name="Submissions S."/>
        </authorList>
    </citation>
    <scope>NUCLEOTIDE SEQUENCE [LARGE SCALE GENOMIC DNA]</scope>
    <source>
        <strain evidence="12 13">RHA_55</strain>
    </source>
</reference>
<evidence type="ECO:0000259" key="11">
    <source>
        <dbReference type="PROSITE" id="PS52015"/>
    </source>
</evidence>
<evidence type="ECO:0000256" key="8">
    <source>
        <dbReference type="ARBA" id="ARBA00022989"/>
    </source>
</evidence>
<dbReference type="GO" id="GO:0031992">
    <property type="term" value="F:energy transducer activity"/>
    <property type="evidence" value="ECO:0007669"/>
    <property type="project" value="TreeGrafter"/>
</dbReference>
<keyword evidence="13" id="KW-1185">Reference proteome</keyword>
<accession>A0A1H1MIG5</accession>
<keyword evidence="4" id="KW-1003">Cell membrane</keyword>
<proteinExistence type="inferred from homology"/>
<evidence type="ECO:0000256" key="2">
    <source>
        <dbReference type="ARBA" id="ARBA00006555"/>
    </source>
</evidence>
<dbReference type="EMBL" id="LT629774">
    <property type="protein sequence ID" value="SDR86526.1"/>
    <property type="molecule type" value="Genomic_DNA"/>
</dbReference>
<dbReference type="GO" id="GO:0055085">
    <property type="term" value="P:transmembrane transport"/>
    <property type="evidence" value="ECO:0007669"/>
    <property type="project" value="InterPro"/>
</dbReference>
<name>A0A1H1MIG5_9FLAO</name>
<dbReference type="PROSITE" id="PS52015">
    <property type="entry name" value="TONB_CTD"/>
    <property type="match status" value="1"/>
</dbReference>
<keyword evidence="9 10" id="KW-0472">Membrane</keyword>
<keyword evidence="5" id="KW-0997">Cell inner membrane</keyword>
<evidence type="ECO:0000313" key="12">
    <source>
        <dbReference type="EMBL" id="SDR86526.1"/>
    </source>
</evidence>
<dbReference type="RefSeq" id="WP_092443611.1">
    <property type="nucleotide sequence ID" value="NZ_JBLXAG010000018.1"/>
</dbReference>
<dbReference type="SUPFAM" id="SSF74653">
    <property type="entry name" value="TolA/TonB C-terminal domain"/>
    <property type="match status" value="1"/>
</dbReference>
<evidence type="ECO:0000256" key="3">
    <source>
        <dbReference type="ARBA" id="ARBA00022448"/>
    </source>
</evidence>
<dbReference type="GO" id="GO:0015031">
    <property type="term" value="P:protein transport"/>
    <property type="evidence" value="ECO:0007669"/>
    <property type="project" value="UniProtKB-KW"/>
</dbReference>
<protein>
    <submittedName>
        <fullName evidence="12">Outer membrane transport energization protein TonB</fullName>
    </submittedName>
</protein>
<keyword evidence="6 10" id="KW-0812">Transmembrane</keyword>
<dbReference type="GO" id="GO:0098797">
    <property type="term" value="C:plasma membrane protein complex"/>
    <property type="evidence" value="ECO:0007669"/>
    <property type="project" value="TreeGrafter"/>
</dbReference>
<sequence length="243" mass="27538">MELKKNPKANVGRNSSLFFAVGLNVMLLLTYIGLEHKTYDKEAVKVDLLMLEDQYDEDIPITVIDVLPPPPPPQQQVVSEVITIVEDVDDVEETVIQSTEIGQDDIIDDREVGIEEVEVEEVEEDVEVPFALIEKVPQFPGCTGNNAELRACFERKIQEHLQKHFRYPPAAAELNIDGKVFVFFLIDKTGRVTKVKSRGPDRLLETEAERIINLLPKMEPGKQRDMNVGVPYSIPINFKLELN</sequence>
<evidence type="ECO:0000256" key="7">
    <source>
        <dbReference type="ARBA" id="ARBA00022927"/>
    </source>
</evidence>
<dbReference type="Gene3D" id="3.30.1150.10">
    <property type="match status" value="1"/>
</dbReference>
<keyword evidence="3" id="KW-0813">Transport</keyword>
<evidence type="ECO:0000313" key="13">
    <source>
        <dbReference type="Proteomes" id="UP000198963"/>
    </source>
</evidence>
<dbReference type="PANTHER" id="PTHR33446:SF2">
    <property type="entry name" value="PROTEIN TONB"/>
    <property type="match status" value="1"/>
</dbReference>
<evidence type="ECO:0000256" key="4">
    <source>
        <dbReference type="ARBA" id="ARBA00022475"/>
    </source>
</evidence>
<evidence type="ECO:0000256" key="10">
    <source>
        <dbReference type="SAM" id="Phobius"/>
    </source>
</evidence>
<organism evidence="12 13">
    <name type="scientific">Winogradskyella sediminis</name>
    <dbReference type="NCBI Taxonomy" id="1382466"/>
    <lineage>
        <taxon>Bacteria</taxon>
        <taxon>Pseudomonadati</taxon>
        <taxon>Bacteroidota</taxon>
        <taxon>Flavobacteriia</taxon>
        <taxon>Flavobacteriales</taxon>
        <taxon>Flavobacteriaceae</taxon>
        <taxon>Winogradskyella</taxon>
    </lineage>
</organism>
<evidence type="ECO:0000256" key="1">
    <source>
        <dbReference type="ARBA" id="ARBA00004383"/>
    </source>
</evidence>
<dbReference type="Pfam" id="PF03544">
    <property type="entry name" value="TonB_C"/>
    <property type="match status" value="1"/>
</dbReference>
<dbReference type="NCBIfam" id="TIGR01352">
    <property type="entry name" value="tonB_Cterm"/>
    <property type="match status" value="1"/>
</dbReference>
<gene>
    <name evidence="12" type="ORF">SAMN04489797_0328</name>
</gene>
<keyword evidence="7" id="KW-0653">Protein transport</keyword>
<dbReference type="AlphaFoldDB" id="A0A1H1MIG5"/>
<evidence type="ECO:0000256" key="6">
    <source>
        <dbReference type="ARBA" id="ARBA00022692"/>
    </source>
</evidence>
<evidence type="ECO:0000256" key="9">
    <source>
        <dbReference type="ARBA" id="ARBA00023136"/>
    </source>
</evidence>
<dbReference type="PANTHER" id="PTHR33446">
    <property type="entry name" value="PROTEIN TONB-RELATED"/>
    <property type="match status" value="1"/>
</dbReference>
<dbReference type="InterPro" id="IPR051045">
    <property type="entry name" value="TonB-dependent_transducer"/>
</dbReference>
<dbReference type="InterPro" id="IPR037682">
    <property type="entry name" value="TonB_C"/>
</dbReference>
<dbReference type="STRING" id="1249933.SAMN04489797_0328"/>
<keyword evidence="8 10" id="KW-1133">Transmembrane helix</keyword>
<feature type="domain" description="TonB C-terminal" evidence="11">
    <location>
        <begin position="152"/>
        <end position="243"/>
    </location>
</feature>
<evidence type="ECO:0000256" key="5">
    <source>
        <dbReference type="ARBA" id="ARBA00022519"/>
    </source>
</evidence>